<feature type="compositionally biased region" description="Acidic residues" evidence="1">
    <location>
        <begin position="50"/>
        <end position="60"/>
    </location>
</feature>
<evidence type="ECO:0000256" key="1">
    <source>
        <dbReference type="SAM" id="MobiDB-lite"/>
    </source>
</evidence>
<gene>
    <name evidence="2" type="ORF">SK128_021961</name>
</gene>
<proteinExistence type="predicted"/>
<accession>A0AAN8WMT1</accession>
<dbReference type="EMBL" id="JAXCGZ010018992">
    <property type="protein sequence ID" value="KAK7066866.1"/>
    <property type="molecule type" value="Genomic_DNA"/>
</dbReference>
<feature type="non-terminal residue" evidence="2">
    <location>
        <position position="1"/>
    </location>
</feature>
<evidence type="ECO:0000313" key="2">
    <source>
        <dbReference type="EMBL" id="KAK7066866.1"/>
    </source>
</evidence>
<organism evidence="2 3">
    <name type="scientific">Halocaridina rubra</name>
    <name type="common">Hawaiian red shrimp</name>
    <dbReference type="NCBI Taxonomy" id="373956"/>
    <lineage>
        <taxon>Eukaryota</taxon>
        <taxon>Metazoa</taxon>
        <taxon>Ecdysozoa</taxon>
        <taxon>Arthropoda</taxon>
        <taxon>Crustacea</taxon>
        <taxon>Multicrustacea</taxon>
        <taxon>Malacostraca</taxon>
        <taxon>Eumalacostraca</taxon>
        <taxon>Eucarida</taxon>
        <taxon>Decapoda</taxon>
        <taxon>Pleocyemata</taxon>
        <taxon>Caridea</taxon>
        <taxon>Atyoidea</taxon>
        <taxon>Atyidae</taxon>
        <taxon>Halocaridina</taxon>
    </lineage>
</organism>
<name>A0AAN8WMT1_HALRR</name>
<reference evidence="2 3" key="1">
    <citation type="submission" date="2023-11" db="EMBL/GenBank/DDBJ databases">
        <title>Halocaridina rubra genome assembly.</title>
        <authorList>
            <person name="Smith C."/>
        </authorList>
    </citation>
    <scope>NUCLEOTIDE SEQUENCE [LARGE SCALE GENOMIC DNA]</scope>
    <source>
        <strain evidence="2">EP-1</strain>
        <tissue evidence="2">Whole</tissue>
    </source>
</reference>
<feature type="compositionally biased region" description="Basic and acidic residues" evidence="1">
    <location>
        <begin position="39"/>
        <end position="49"/>
    </location>
</feature>
<keyword evidence="3" id="KW-1185">Reference proteome</keyword>
<sequence>NRCFKKFECGRVTKLISPQAAEVDDILQHVKDLRCHAVSTEERSERLGSEDEDETEDDEPLLTVAPRRIGRTKLSPTQLCC</sequence>
<comment type="caution">
    <text evidence="2">The sequence shown here is derived from an EMBL/GenBank/DDBJ whole genome shotgun (WGS) entry which is preliminary data.</text>
</comment>
<dbReference type="Proteomes" id="UP001381693">
    <property type="component" value="Unassembled WGS sequence"/>
</dbReference>
<feature type="region of interest" description="Disordered" evidence="1">
    <location>
        <begin position="39"/>
        <end position="60"/>
    </location>
</feature>
<dbReference type="AlphaFoldDB" id="A0AAN8WMT1"/>
<protein>
    <submittedName>
        <fullName evidence="2">Uncharacterized protein</fullName>
    </submittedName>
</protein>
<evidence type="ECO:0000313" key="3">
    <source>
        <dbReference type="Proteomes" id="UP001381693"/>
    </source>
</evidence>